<keyword evidence="2" id="KW-1185">Reference proteome</keyword>
<name>A0ACA9LUG7_9GLOM</name>
<protein>
    <submittedName>
        <fullName evidence="1">54_t:CDS:1</fullName>
    </submittedName>
</protein>
<evidence type="ECO:0000313" key="2">
    <source>
        <dbReference type="Proteomes" id="UP000789920"/>
    </source>
</evidence>
<proteinExistence type="predicted"/>
<accession>A0ACA9LUG7</accession>
<sequence>MEKHLDAEEDRNDGIQALEYANKKNISSRGYCDNKENKIIKDENKNEKEILEKDSEYIEYGESVREPKLDNNHRLRSDNKNVVVKLNKDMREIGVENNNLVMNNNDDLVRYRMKDNNNRDEAPDEETERNNKGMVCIRNAVDKLGYNRVKEKGIEVKIMVLMIELQSIWRMIIGIVK</sequence>
<dbReference type="EMBL" id="CAJVQC010005236">
    <property type="protein sequence ID" value="CAG8551239.1"/>
    <property type="molecule type" value="Genomic_DNA"/>
</dbReference>
<evidence type="ECO:0000313" key="1">
    <source>
        <dbReference type="EMBL" id="CAG8551239.1"/>
    </source>
</evidence>
<organism evidence="1 2">
    <name type="scientific">Racocetra persica</name>
    <dbReference type="NCBI Taxonomy" id="160502"/>
    <lineage>
        <taxon>Eukaryota</taxon>
        <taxon>Fungi</taxon>
        <taxon>Fungi incertae sedis</taxon>
        <taxon>Mucoromycota</taxon>
        <taxon>Glomeromycotina</taxon>
        <taxon>Glomeromycetes</taxon>
        <taxon>Diversisporales</taxon>
        <taxon>Gigasporaceae</taxon>
        <taxon>Racocetra</taxon>
    </lineage>
</organism>
<dbReference type="Proteomes" id="UP000789920">
    <property type="component" value="Unassembled WGS sequence"/>
</dbReference>
<comment type="caution">
    <text evidence="1">The sequence shown here is derived from an EMBL/GenBank/DDBJ whole genome shotgun (WGS) entry which is preliminary data.</text>
</comment>
<reference evidence="1" key="1">
    <citation type="submission" date="2021-06" db="EMBL/GenBank/DDBJ databases">
        <authorList>
            <person name="Kallberg Y."/>
            <person name="Tangrot J."/>
            <person name="Rosling A."/>
        </authorList>
    </citation>
    <scope>NUCLEOTIDE SEQUENCE</scope>
    <source>
        <strain evidence="1">MA461A</strain>
    </source>
</reference>
<feature type="non-terminal residue" evidence="1">
    <location>
        <position position="177"/>
    </location>
</feature>
<gene>
    <name evidence="1" type="ORF">RPERSI_LOCUS3967</name>
</gene>